<keyword evidence="3" id="KW-0479">Metal-binding</keyword>
<evidence type="ECO:0000313" key="9">
    <source>
        <dbReference type="EMBL" id="KAH8101444.1"/>
    </source>
</evidence>
<keyword evidence="10" id="KW-1185">Reference proteome</keyword>
<dbReference type="AlphaFoldDB" id="A0A8K0XQU1"/>
<name>A0A8K0XQU1_9AGAR</name>
<comment type="similarity">
    <text evidence="6">Belongs to the peroxidase family.</text>
</comment>
<dbReference type="InterPro" id="IPR010255">
    <property type="entry name" value="Haem_peroxidase_sf"/>
</dbReference>
<dbReference type="InterPro" id="IPR044831">
    <property type="entry name" value="Ccp1-like"/>
</dbReference>
<dbReference type="PRINTS" id="PR00458">
    <property type="entry name" value="PEROXIDASE"/>
</dbReference>
<evidence type="ECO:0000256" key="5">
    <source>
        <dbReference type="ARBA" id="ARBA00023004"/>
    </source>
</evidence>
<reference evidence="9" key="1">
    <citation type="journal article" date="2021" name="New Phytol.">
        <title>Evolutionary innovations through gain and loss of genes in the ectomycorrhizal Boletales.</title>
        <authorList>
            <person name="Wu G."/>
            <person name="Miyauchi S."/>
            <person name="Morin E."/>
            <person name="Kuo A."/>
            <person name="Drula E."/>
            <person name="Varga T."/>
            <person name="Kohler A."/>
            <person name="Feng B."/>
            <person name="Cao Y."/>
            <person name="Lipzen A."/>
            <person name="Daum C."/>
            <person name="Hundley H."/>
            <person name="Pangilinan J."/>
            <person name="Johnson J."/>
            <person name="Barry K."/>
            <person name="LaButti K."/>
            <person name="Ng V."/>
            <person name="Ahrendt S."/>
            <person name="Min B."/>
            <person name="Choi I.G."/>
            <person name="Park H."/>
            <person name="Plett J.M."/>
            <person name="Magnuson J."/>
            <person name="Spatafora J.W."/>
            <person name="Nagy L.G."/>
            <person name="Henrissat B."/>
            <person name="Grigoriev I.V."/>
            <person name="Yang Z.L."/>
            <person name="Xu J."/>
            <person name="Martin F.M."/>
        </authorList>
    </citation>
    <scope>NUCLEOTIDE SEQUENCE</scope>
    <source>
        <strain evidence="9">KKN 215</strain>
    </source>
</reference>
<keyword evidence="1 7" id="KW-0575">Peroxidase</keyword>
<feature type="chain" id="PRO_5035487249" description="Peroxidase" evidence="7">
    <location>
        <begin position="32"/>
        <end position="557"/>
    </location>
</feature>
<dbReference type="Pfam" id="PF00141">
    <property type="entry name" value="peroxidase"/>
    <property type="match status" value="1"/>
</dbReference>
<evidence type="ECO:0000313" key="10">
    <source>
        <dbReference type="Proteomes" id="UP000813824"/>
    </source>
</evidence>
<evidence type="ECO:0000256" key="6">
    <source>
        <dbReference type="RuleBase" id="RU004241"/>
    </source>
</evidence>
<dbReference type="EC" id="1.11.1.-" evidence="7"/>
<evidence type="ECO:0000256" key="3">
    <source>
        <dbReference type="ARBA" id="ARBA00022723"/>
    </source>
</evidence>
<keyword evidence="2" id="KW-0349">Heme</keyword>
<dbReference type="GO" id="GO:0000302">
    <property type="term" value="P:response to reactive oxygen species"/>
    <property type="evidence" value="ECO:0007669"/>
    <property type="project" value="TreeGrafter"/>
</dbReference>
<dbReference type="Proteomes" id="UP000813824">
    <property type="component" value="Unassembled WGS sequence"/>
</dbReference>
<organism evidence="9 10">
    <name type="scientific">Cristinia sonorae</name>
    <dbReference type="NCBI Taxonomy" id="1940300"/>
    <lineage>
        <taxon>Eukaryota</taxon>
        <taxon>Fungi</taxon>
        <taxon>Dikarya</taxon>
        <taxon>Basidiomycota</taxon>
        <taxon>Agaricomycotina</taxon>
        <taxon>Agaricomycetes</taxon>
        <taxon>Agaricomycetidae</taxon>
        <taxon>Agaricales</taxon>
        <taxon>Pleurotineae</taxon>
        <taxon>Stephanosporaceae</taxon>
        <taxon>Cristinia</taxon>
    </lineage>
</organism>
<dbReference type="SUPFAM" id="SSF48113">
    <property type="entry name" value="Heme-dependent peroxidases"/>
    <property type="match status" value="1"/>
</dbReference>
<dbReference type="PANTHER" id="PTHR31356">
    <property type="entry name" value="THYLAKOID LUMENAL 29 KDA PROTEIN, CHLOROPLASTIC-RELATED"/>
    <property type="match status" value="1"/>
</dbReference>
<evidence type="ECO:0000256" key="4">
    <source>
        <dbReference type="ARBA" id="ARBA00023002"/>
    </source>
</evidence>
<dbReference type="GO" id="GO:0042744">
    <property type="term" value="P:hydrogen peroxide catabolic process"/>
    <property type="evidence" value="ECO:0007669"/>
    <property type="project" value="TreeGrafter"/>
</dbReference>
<proteinExistence type="inferred from homology"/>
<dbReference type="Gene3D" id="1.10.520.10">
    <property type="match status" value="1"/>
</dbReference>
<dbReference type="GO" id="GO:0020037">
    <property type="term" value="F:heme binding"/>
    <property type="evidence" value="ECO:0007669"/>
    <property type="project" value="UniProtKB-UniRule"/>
</dbReference>
<evidence type="ECO:0000256" key="7">
    <source>
        <dbReference type="RuleBase" id="RU363051"/>
    </source>
</evidence>
<keyword evidence="4 7" id="KW-0560">Oxidoreductase</keyword>
<dbReference type="OrthoDB" id="2144714at2759"/>
<dbReference type="GO" id="GO:0004601">
    <property type="term" value="F:peroxidase activity"/>
    <property type="evidence" value="ECO:0007669"/>
    <property type="project" value="UniProtKB-KW"/>
</dbReference>
<evidence type="ECO:0000259" key="8">
    <source>
        <dbReference type="PROSITE" id="PS50873"/>
    </source>
</evidence>
<feature type="domain" description="Plant heme peroxidase family profile" evidence="8">
    <location>
        <begin position="136"/>
        <end position="343"/>
    </location>
</feature>
<feature type="signal peptide" evidence="7">
    <location>
        <begin position="1"/>
        <end position="31"/>
    </location>
</feature>
<dbReference type="GO" id="GO:0046872">
    <property type="term" value="F:metal ion binding"/>
    <property type="evidence" value="ECO:0007669"/>
    <property type="project" value="UniProtKB-UniRule"/>
</dbReference>
<dbReference type="GO" id="GO:0034599">
    <property type="term" value="P:cellular response to oxidative stress"/>
    <property type="evidence" value="ECO:0007669"/>
    <property type="project" value="InterPro"/>
</dbReference>
<accession>A0A8K0XQU1</accession>
<dbReference type="EMBL" id="JAEVFJ010000012">
    <property type="protein sequence ID" value="KAH8101444.1"/>
    <property type="molecule type" value="Genomic_DNA"/>
</dbReference>
<protein>
    <recommendedName>
        <fullName evidence="7">Peroxidase</fullName>
        <ecNumber evidence="7">1.11.1.-</ecNumber>
    </recommendedName>
</protein>
<dbReference type="Gene3D" id="1.10.420.10">
    <property type="entry name" value="Peroxidase, domain 2"/>
    <property type="match status" value="1"/>
</dbReference>
<evidence type="ECO:0000256" key="1">
    <source>
        <dbReference type="ARBA" id="ARBA00022559"/>
    </source>
</evidence>
<dbReference type="PROSITE" id="PS50873">
    <property type="entry name" value="PEROXIDASE_4"/>
    <property type="match status" value="1"/>
</dbReference>
<gene>
    <name evidence="9" type="ORF">BXZ70DRAFT_933092</name>
</gene>
<sequence length="557" mass="60933">MMLPKPPKRTVLGLFELGLSLIASSAITVEAHKYPNPFLYELESQLYDREGYRSRSLFTGMIPDCSSFFFGGGTGRSNAADWIRTAYHDMATHNVTDGSGGLDASIRFEQDRAENAGDGFDNTFAFITGNSNRYFSLADNLAMAAVTAIEACGGPKIAYRGGRMDAAKAGRPGVPEPQQNLTEHIANFARQGFTKEEMIGFIACGHTFGGVQHVAFPDIVPASTEPNNTSGNSPFDTTFTHFDNRIATEYLSSTTTNPLVVGHNVTTRSDFRIFNSDNNVTMSKFADPDVFRMTCAKLFARMIDTVPKGVKLTEIIEPIKVKPVNVGLLWVGAGKISLQGEVRMWNMTPRELTLRWKARDGSNSSRFSVPLVLNTSHVTNPHVPGSPDLRSKWFDLLPVFLNSTQSISKFWFEMKLNNGSTVVEDLNGSGYHLQDAVMLANSSCVRFGEGSSSTVTLNLTFAIRGDIKPRRVYLKADDFDDVQRPNITTIDIVSPTNATTRSVAGYTVWNSAFGFSGRPFTLAINAGNTTYETIYDPSGVVFGGGPFGISVCRDHVV</sequence>
<comment type="caution">
    <text evidence="9">The sequence shown here is derived from an EMBL/GenBank/DDBJ whole genome shotgun (WGS) entry which is preliminary data.</text>
</comment>
<keyword evidence="5" id="KW-0408">Iron</keyword>
<evidence type="ECO:0000256" key="2">
    <source>
        <dbReference type="ARBA" id="ARBA00022617"/>
    </source>
</evidence>
<keyword evidence="7" id="KW-0732">Signal</keyword>
<dbReference type="InterPro" id="IPR002016">
    <property type="entry name" value="Haem_peroxidase"/>
</dbReference>
<dbReference type="PANTHER" id="PTHR31356:SF53">
    <property type="entry name" value="HEME PEROXIDASE"/>
    <property type="match status" value="1"/>
</dbReference>